<dbReference type="EMBL" id="MU003504">
    <property type="protein sequence ID" value="KAF2471614.1"/>
    <property type="molecule type" value="Genomic_DNA"/>
</dbReference>
<organism evidence="1 2">
    <name type="scientific">Lindgomyces ingoldianus</name>
    <dbReference type="NCBI Taxonomy" id="673940"/>
    <lineage>
        <taxon>Eukaryota</taxon>
        <taxon>Fungi</taxon>
        <taxon>Dikarya</taxon>
        <taxon>Ascomycota</taxon>
        <taxon>Pezizomycotina</taxon>
        <taxon>Dothideomycetes</taxon>
        <taxon>Pleosporomycetidae</taxon>
        <taxon>Pleosporales</taxon>
        <taxon>Lindgomycetaceae</taxon>
        <taxon>Lindgomyces</taxon>
    </lineage>
</organism>
<proteinExistence type="predicted"/>
<evidence type="ECO:0000313" key="1">
    <source>
        <dbReference type="EMBL" id="KAF2471614.1"/>
    </source>
</evidence>
<comment type="caution">
    <text evidence="1">The sequence shown here is derived from an EMBL/GenBank/DDBJ whole genome shotgun (WGS) entry which is preliminary data.</text>
</comment>
<keyword evidence="2" id="KW-1185">Reference proteome</keyword>
<dbReference type="Proteomes" id="UP000799755">
    <property type="component" value="Unassembled WGS sequence"/>
</dbReference>
<evidence type="ECO:0000313" key="2">
    <source>
        <dbReference type="Proteomes" id="UP000799755"/>
    </source>
</evidence>
<reference evidence="1" key="1">
    <citation type="journal article" date="2020" name="Stud. Mycol.">
        <title>101 Dothideomycetes genomes: a test case for predicting lifestyles and emergence of pathogens.</title>
        <authorList>
            <person name="Haridas S."/>
            <person name="Albert R."/>
            <person name="Binder M."/>
            <person name="Bloem J."/>
            <person name="Labutti K."/>
            <person name="Salamov A."/>
            <person name="Andreopoulos B."/>
            <person name="Baker S."/>
            <person name="Barry K."/>
            <person name="Bills G."/>
            <person name="Bluhm B."/>
            <person name="Cannon C."/>
            <person name="Castanera R."/>
            <person name="Culley D."/>
            <person name="Daum C."/>
            <person name="Ezra D."/>
            <person name="Gonzalez J."/>
            <person name="Henrissat B."/>
            <person name="Kuo A."/>
            <person name="Liang C."/>
            <person name="Lipzen A."/>
            <person name="Lutzoni F."/>
            <person name="Magnuson J."/>
            <person name="Mondo S."/>
            <person name="Nolan M."/>
            <person name="Ohm R."/>
            <person name="Pangilinan J."/>
            <person name="Park H.-J."/>
            <person name="Ramirez L."/>
            <person name="Alfaro M."/>
            <person name="Sun H."/>
            <person name="Tritt A."/>
            <person name="Yoshinaga Y."/>
            <person name="Zwiers L.-H."/>
            <person name="Turgeon B."/>
            <person name="Goodwin S."/>
            <person name="Spatafora J."/>
            <person name="Crous P."/>
            <person name="Grigoriev I."/>
        </authorList>
    </citation>
    <scope>NUCLEOTIDE SEQUENCE</scope>
    <source>
        <strain evidence="1">ATCC 200398</strain>
    </source>
</reference>
<name>A0ACB6QX92_9PLEO</name>
<accession>A0ACB6QX92</accession>
<gene>
    <name evidence="1" type="ORF">BDR25DRAFT_367333</name>
</gene>
<protein>
    <submittedName>
        <fullName evidence="1">Uncharacterized protein</fullName>
    </submittedName>
</protein>
<sequence length="246" mass="26785">MINFLLLLLFSSYHGQAHGHTFVWGVFVNGVDQGLFKGIRTPAYNGAPGGGGYSNSPVKNLTSIDMRCNVMGDIQAPDEIKVAPGDNLTLDWHHDKRNAADDVIASSHHGPALVYISPDPPKDNSFVKIWHEGLYAEEIPGKWATTSDIAKNGGHMNIRIPASLKPGHYLIRAEMIGLHEGEVSYEENPIRGAQFYPNCVQIEVTGNGTVDLPEGVSFPGAYSYEDPGVVYDVPNPSFPTLRLSTN</sequence>